<dbReference type="InterPro" id="IPR004843">
    <property type="entry name" value="Calcineurin-like_PHP"/>
</dbReference>
<keyword evidence="1" id="KW-0732">Signal</keyword>
<dbReference type="GO" id="GO:0016787">
    <property type="term" value="F:hydrolase activity"/>
    <property type="evidence" value="ECO:0007669"/>
    <property type="project" value="InterPro"/>
</dbReference>
<dbReference type="InterPro" id="IPR051918">
    <property type="entry name" value="STPP_CPPED1"/>
</dbReference>
<name>A0A965ZJS2_9SPHI</name>
<dbReference type="InterPro" id="IPR029052">
    <property type="entry name" value="Metallo-depent_PP-like"/>
</dbReference>
<dbReference type="RefSeq" id="WP_166587203.1">
    <property type="nucleotide sequence ID" value="NZ_WWEO01000044.1"/>
</dbReference>
<proteinExistence type="predicted"/>
<accession>A0A965ZJS2</accession>
<sequence>MTTKLKNAALASLSMCMLSITLQTQAKANVLTDTVLNTPGPAAVVKPGDFSIAVLPDTQYYLAQAQLGGTFDMFKAQIDWIQKHQVKENIAYVAHMGDITEHGDNPVTNRSEWYLAKTALYGLENPVSIPYGLSVGNHDQFPSQYPVKGTTNGYNQYFGVKHFEGRPYYGGHYGNNNDSHYDLFTAGGVDFIVVFLEFDSHNEDQEGLYGWANDILKKNASRKAIVVSHSILHFNPVAGSNTPQAPFNAEGKAIYESLKGNPNLFMMLCGHVGDNGEGYRTETFNGHTIKAFLNDYQSRPNGGHGLMRLYKFSVKNNELSVKTFSPYFKESETDADSQFTVPLFDAPVK</sequence>
<protein>
    <recommendedName>
        <fullName evidence="2">Calcineurin-like phosphoesterase domain-containing protein</fullName>
    </recommendedName>
</protein>
<evidence type="ECO:0000256" key="1">
    <source>
        <dbReference type="SAM" id="SignalP"/>
    </source>
</evidence>
<feature type="signal peptide" evidence="1">
    <location>
        <begin position="1"/>
        <end position="28"/>
    </location>
</feature>
<reference evidence="3" key="1">
    <citation type="submission" date="2020-01" db="EMBL/GenBank/DDBJ databases">
        <authorList>
            <person name="Seo Y.L."/>
        </authorList>
    </citation>
    <scope>NUCLEOTIDE SEQUENCE</scope>
    <source>
        <strain evidence="3">R11</strain>
    </source>
</reference>
<gene>
    <name evidence="3" type="ORF">GSY63_17840</name>
</gene>
<dbReference type="PANTHER" id="PTHR43143:SF5">
    <property type="entry name" value="SECRETED PROTEIN"/>
    <property type="match status" value="1"/>
</dbReference>
<feature type="domain" description="Calcineurin-like phosphoesterase" evidence="2">
    <location>
        <begin position="51"/>
        <end position="243"/>
    </location>
</feature>
<comment type="caution">
    <text evidence="3">The sequence shown here is derived from an EMBL/GenBank/DDBJ whole genome shotgun (WGS) entry which is preliminary data.</text>
</comment>
<keyword evidence="4" id="KW-1185">Reference proteome</keyword>
<feature type="chain" id="PRO_5036894043" description="Calcineurin-like phosphoesterase domain-containing protein" evidence="1">
    <location>
        <begin position="29"/>
        <end position="349"/>
    </location>
</feature>
<evidence type="ECO:0000313" key="4">
    <source>
        <dbReference type="Proteomes" id="UP000638732"/>
    </source>
</evidence>
<dbReference type="Proteomes" id="UP000638732">
    <property type="component" value="Unassembled WGS sequence"/>
</dbReference>
<dbReference type="Pfam" id="PF00149">
    <property type="entry name" value="Metallophos"/>
    <property type="match status" value="1"/>
</dbReference>
<dbReference type="SUPFAM" id="SSF56300">
    <property type="entry name" value="Metallo-dependent phosphatases"/>
    <property type="match status" value="1"/>
</dbReference>
<evidence type="ECO:0000313" key="3">
    <source>
        <dbReference type="EMBL" id="NCD71234.1"/>
    </source>
</evidence>
<dbReference type="AlphaFoldDB" id="A0A965ZJS2"/>
<evidence type="ECO:0000259" key="2">
    <source>
        <dbReference type="Pfam" id="PF00149"/>
    </source>
</evidence>
<organism evidence="3 4">
    <name type="scientific">Mucilaginibacter agri</name>
    <dbReference type="NCBI Taxonomy" id="2695265"/>
    <lineage>
        <taxon>Bacteria</taxon>
        <taxon>Pseudomonadati</taxon>
        <taxon>Bacteroidota</taxon>
        <taxon>Sphingobacteriia</taxon>
        <taxon>Sphingobacteriales</taxon>
        <taxon>Sphingobacteriaceae</taxon>
        <taxon>Mucilaginibacter</taxon>
    </lineage>
</organism>
<dbReference type="EMBL" id="WWEO01000044">
    <property type="protein sequence ID" value="NCD71234.1"/>
    <property type="molecule type" value="Genomic_DNA"/>
</dbReference>
<dbReference type="PANTHER" id="PTHR43143">
    <property type="entry name" value="METALLOPHOSPHOESTERASE, CALCINEURIN SUPERFAMILY"/>
    <property type="match status" value="1"/>
</dbReference>
<reference evidence="3" key="2">
    <citation type="submission" date="2020-10" db="EMBL/GenBank/DDBJ databases">
        <title>Mucilaginibacter sp. nov., isolated from soil.</title>
        <authorList>
            <person name="Jeon C.O."/>
        </authorList>
    </citation>
    <scope>NUCLEOTIDE SEQUENCE</scope>
    <source>
        <strain evidence="3">R11</strain>
    </source>
</reference>
<dbReference type="Gene3D" id="3.60.21.10">
    <property type="match status" value="1"/>
</dbReference>